<sequence length="263" mass="29213">MTRHTKKLSKKGKQSKQSKQSKQGKQNHIMTIPELRRSFEHIETFVHQHKRSKDLVKMLQEEWLKVFKKKLDKESASAFVNHTVKESGMIGGGGQLTGAPLDYTMRPGLYISPGINQGSYAQVPNYVSSGFWNPEPGQSYDRVIGQTVYPDRTPAGLGDNTVIGLKMAGGTRKTQKNKRKQSGGDPLRTIGTALNQFLFRPFDSTIPPSIPQDILTASKGESLGPSPLSYQNKLDYQMSPRLHSGSIKISPIEAKLPIQIKNP</sequence>
<evidence type="ECO:0000313" key="2">
    <source>
        <dbReference type="EMBL" id="QHT15758.1"/>
    </source>
</evidence>
<protein>
    <submittedName>
        <fullName evidence="2">Uncharacterized protein</fullName>
    </submittedName>
</protein>
<name>A0A6C0DFM6_9ZZZZ</name>
<feature type="compositionally biased region" description="Basic residues" evidence="1">
    <location>
        <begin position="1"/>
        <end position="16"/>
    </location>
</feature>
<feature type="compositionally biased region" description="Low complexity" evidence="1">
    <location>
        <begin position="17"/>
        <end position="26"/>
    </location>
</feature>
<dbReference type="AlphaFoldDB" id="A0A6C0DFM6"/>
<organism evidence="2">
    <name type="scientific">viral metagenome</name>
    <dbReference type="NCBI Taxonomy" id="1070528"/>
    <lineage>
        <taxon>unclassified sequences</taxon>
        <taxon>metagenomes</taxon>
        <taxon>organismal metagenomes</taxon>
    </lineage>
</organism>
<feature type="region of interest" description="Disordered" evidence="1">
    <location>
        <begin position="1"/>
        <end position="28"/>
    </location>
</feature>
<evidence type="ECO:0000256" key="1">
    <source>
        <dbReference type="SAM" id="MobiDB-lite"/>
    </source>
</evidence>
<accession>A0A6C0DFM6</accession>
<reference evidence="2" key="1">
    <citation type="journal article" date="2020" name="Nature">
        <title>Giant virus diversity and host interactions through global metagenomics.</title>
        <authorList>
            <person name="Schulz F."/>
            <person name="Roux S."/>
            <person name="Paez-Espino D."/>
            <person name="Jungbluth S."/>
            <person name="Walsh D.A."/>
            <person name="Denef V.J."/>
            <person name="McMahon K.D."/>
            <person name="Konstantinidis K.T."/>
            <person name="Eloe-Fadrosh E.A."/>
            <person name="Kyrpides N.C."/>
            <person name="Woyke T."/>
        </authorList>
    </citation>
    <scope>NUCLEOTIDE SEQUENCE</scope>
    <source>
        <strain evidence="2">GVMAG-M-3300023174-176</strain>
    </source>
</reference>
<dbReference type="EMBL" id="MN739613">
    <property type="protein sequence ID" value="QHT15758.1"/>
    <property type="molecule type" value="Genomic_DNA"/>
</dbReference>
<proteinExistence type="predicted"/>